<reference evidence="9" key="1">
    <citation type="submission" date="2022-01" db="EMBL/GenBank/DDBJ databases">
        <authorList>
            <person name="King R."/>
        </authorList>
    </citation>
    <scope>NUCLEOTIDE SEQUENCE</scope>
</reference>
<dbReference type="GO" id="GO:0008934">
    <property type="term" value="F:inositol monophosphate 1-phosphatase activity"/>
    <property type="evidence" value="ECO:0007669"/>
    <property type="project" value="InterPro"/>
</dbReference>
<dbReference type="PROSITE" id="PS00630">
    <property type="entry name" value="IMP_2"/>
    <property type="match status" value="1"/>
</dbReference>
<dbReference type="EC" id="3.1.3.25" evidence="8"/>
<dbReference type="Gene3D" id="3.30.540.10">
    <property type="entry name" value="Fructose-1,6-Bisphosphatase, subunit A, domain 1"/>
    <property type="match status" value="1"/>
</dbReference>
<dbReference type="Proteomes" id="UP001153709">
    <property type="component" value="Chromosome 6"/>
</dbReference>
<dbReference type="PRINTS" id="PR00378">
    <property type="entry name" value="LIIMPHPHTASE"/>
</dbReference>
<sequence length="281" mass="32115">MDSVQEYYDFVLPLIKEAGKVLLHAKNYKIETKGEIYDEVTEYDRRIEEVLIKKIRERWPSHSFIGEEESHVNGIGTLTDNPTWIIDPIDGTANFVRNLKDSCVSVGLVINKVQTMGLVFNPFLDELYSAIKDQGAYLNGKRIYVSKETDIMKAVFNYELSLARNPKYYELYMYRLKYLIQIINGFRSLGSAVMGLCYVASGRLDAYQCDGLYPWDAAAGVLIVREAGGVVCDSKGCEFKLMDPNFLATSTQELSDKFMEIERKADDERLRDMKNGTKFHP</sequence>
<keyword evidence="6 7" id="KW-0460">Magnesium</keyword>
<dbReference type="OrthoDB" id="10254945at2759"/>
<dbReference type="GO" id="GO:0007165">
    <property type="term" value="P:signal transduction"/>
    <property type="evidence" value="ECO:0007669"/>
    <property type="project" value="TreeGrafter"/>
</dbReference>
<feature type="binding site" evidence="7">
    <location>
        <position position="87"/>
    </location>
    <ligand>
        <name>Mg(2+)</name>
        <dbReference type="ChEBI" id="CHEBI:18420"/>
        <label>1</label>
        <note>catalytic</note>
    </ligand>
</feature>
<gene>
    <name evidence="9" type="ORF">DIABBA_LOCUS9875</name>
</gene>
<dbReference type="PANTHER" id="PTHR20854:SF25">
    <property type="entry name" value="INOSITOL-1-MONOPHOSPHATASE"/>
    <property type="match status" value="1"/>
</dbReference>
<proteinExistence type="inferred from homology"/>
<dbReference type="GO" id="GO:0006020">
    <property type="term" value="P:inositol metabolic process"/>
    <property type="evidence" value="ECO:0007669"/>
    <property type="project" value="TreeGrafter"/>
</dbReference>
<comment type="catalytic activity">
    <reaction evidence="8">
        <text>a myo-inositol phosphate + H2O = myo-inositol + phosphate</text>
        <dbReference type="Rhea" id="RHEA:24056"/>
        <dbReference type="ChEBI" id="CHEBI:15377"/>
        <dbReference type="ChEBI" id="CHEBI:17268"/>
        <dbReference type="ChEBI" id="CHEBI:43474"/>
        <dbReference type="ChEBI" id="CHEBI:84139"/>
        <dbReference type="EC" id="3.1.3.25"/>
    </reaction>
</comment>
<dbReference type="Gene3D" id="3.40.190.80">
    <property type="match status" value="1"/>
</dbReference>
<comment type="similarity">
    <text evidence="3 8">Belongs to the inositol monophosphatase superfamily.</text>
</comment>
<keyword evidence="5 8" id="KW-0378">Hydrolase</keyword>
<evidence type="ECO:0000256" key="4">
    <source>
        <dbReference type="ARBA" id="ARBA00022723"/>
    </source>
</evidence>
<feature type="binding site" evidence="7">
    <location>
        <position position="67"/>
    </location>
    <ligand>
        <name>Mg(2+)</name>
        <dbReference type="ChEBI" id="CHEBI:18420"/>
        <label>1</label>
        <note>catalytic</note>
    </ligand>
</feature>
<dbReference type="InterPro" id="IPR020552">
    <property type="entry name" value="Inositol_monoPase_Li-sen"/>
</dbReference>
<evidence type="ECO:0000256" key="8">
    <source>
        <dbReference type="RuleBase" id="RU364068"/>
    </source>
</evidence>
<dbReference type="PROSITE" id="PS00629">
    <property type="entry name" value="IMP_1"/>
    <property type="match status" value="1"/>
</dbReference>
<dbReference type="InterPro" id="IPR000760">
    <property type="entry name" value="Inositol_monophosphatase-like"/>
</dbReference>
<protein>
    <recommendedName>
        <fullName evidence="8">Inositol-1-monophosphatase</fullName>
        <ecNumber evidence="8">3.1.3.25</ecNumber>
    </recommendedName>
</protein>
<evidence type="ECO:0000313" key="10">
    <source>
        <dbReference type="Proteomes" id="UP001153709"/>
    </source>
</evidence>
<name>A0A9N9T921_DIABA</name>
<comment type="cofactor">
    <cofactor evidence="1 7 8">
        <name>Mg(2+)</name>
        <dbReference type="ChEBI" id="CHEBI:18420"/>
    </cofactor>
</comment>
<comment type="pathway">
    <text evidence="2 8">Polyol metabolism; myo-inositol biosynthesis; myo-inositol from D-glucose 6-phosphate: step 2/2.</text>
</comment>
<dbReference type="InterPro" id="IPR020583">
    <property type="entry name" value="Inositol_monoP_metal-BS"/>
</dbReference>
<keyword evidence="10" id="KW-1185">Reference proteome</keyword>
<dbReference type="CDD" id="cd01639">
    <property type="entry name" value="IMPase"/>
    <property type="match status" value="1"/>
</dbReference>
<dbReference type="Pfam" id="PF00459">
    <property type="entry name" value="Inositol_P"/>
    <property type="match status" value="1"/>
</dbReference>
<feature type="binding site" evidence="7">
    <location>
        <position position="216"/>
    </location>
    <ligand>
        <name>Mg(2+)</name>
        <dbReference type="ChEBI" id="CHEBI:18420"/>
        <label>1</label>
        <note>catalytic</note>
    </ligand>
</feature>
<evidence type="ECO:0000256" key="2">
    <source>
        <dbReference type="ARBA" id="ARBA00005152"/>
    </source>
</evidence>
<dbReference type="PANTHER" id="PTHR20854">
    <property type="entry name" value="INOSITOL MONOPHOSPHATASE"/>
    <property type="match status" value="1"/>
</dbReference>
<dbReference type="GO" id="GO:0046872">
    <property type="term" value="F:metal ion binding"/>
    <property type="evidence" value="ECO:0007669"/>
    <property type="project" value="UniProtKB-KW"/>
</dbReference>
<evidence type="ECO:0000256" key="3">
    <source>
        <dbReference type="ARBA" id="ARBA00009759"/>
    </source>
</evidence>
<accession>A0A9N9T921</accession>
<dbReference type="InterPro" id="IPR033942">
    <property type="entry name" value="IMPase"/>
</dbReference>
<dbReference type="AlphaFoldDB" id="A0A9N9T921"/>
<dbReference type="EMBL" id="OU898281">
    <property type="protein sequence ID" value="CAG9836823.1"/>
    <property type="molecule type" value="Genomic_DNA"/>
</dbReference>
<feature type="binding site" evidence="7">
    <location>
        <position position="89"/>
    </location>
    <ligand>
        <name>Mg(2+)</name>
        <dbReference type="ChEBI" id="CHEBI:18420"/>
        <label>1</label>
        <note>catalytic</note>
    </ligand>
</feature>
<evidence type="ECO:0000313" key="9">
    <source>
        <dbReference type="EMBL" id="CAG9836823.1"/>
    </source>
</evidence>
<dbReference type="InterPro" id="IPR020550">
    <property type="entry name" value="Inositol_monophosphatase_CS"/>
</dbReference>
<dbReference type="FunFam" id="3.30.540.10:FF:000004">
    <property type="entry name" value="Inositol-1-monophosphatase"/>
    <property type="match status" value="1"/>
</dbReference>
<dbReference type="GO" id="GO:0046854">
    <property type="term" value="P:phosphatidylinositol phosphate biosynthetic process"/>
    <property type="evidence" value="ECO:0007669"/>
    <property type="project" value="InterPro"/>
</dbReference>
<evidence type="ECO:0000256" key="1">
    <source>
        <dbReference type="ARBA" id="ARBA00001946"/>
    </source>
</evidence>
<dbReference type="PRINTS" id="PR00377">
    <property type="entry name" value="IMPHPHTASES"/>
</dbReference>
<evidence type="ECO:0000256" key="5">
    <source>
        <dbReference type="ARBA" id="ARBA00022801"/>
    </source>
</evidence>
<evidence type="ECO:0000256" key="7">
    <source>
        <dbReference type="PIRSR" id="PIRSR600760-2"/>
    </source>
</evidence>
<feature type="binding site" evidence="7">
    <location>
        <position position="90"/>
    </location>
    <ligand>
        <name>Mg(2+)</name>
        <dbReference type="ChEBI" id="CHEBI:18420"/>
        <label>2</label>
    </ligand>
</feature>
<organism evidence="9 10">
    <name type="scientific">Diabrotica balteata</name>
    <name type="common">Banded cucumber beetle</name>
    <dbReference type="NCBI Taxonomy" id="107213"/>
    <lineage>
        <taxon>Eukaryota</taxon>
        <taxon>Metazoa</taxon>
        <taxon>Ecdysozoa</taxon>
        <taxon>Arthropoda</taxon>
        <taxon>Hexapoda</taxon>
        <taxon>Insecta</taxon>
        <taxon>Pterygota</taxon>
        <taxon>Neoptera</taxon>
        <taxon>Endopterygota</taxon>
        <taxon>Coleoptera</taxon>
        <taxon>Polyphaga</taxon>
        <taxon>Cucujiformia</taxon>
        <taxon>Chrysomeloidea</taxon>
        <taxon>Chrysomelidae</taxon>
        <taxon>Galerucinae</taxon>
        <taxon>Diabroticina</taxon>
        <taxon>Diabroticites</taxon>
        <taxon>Diabrotica</taxon>
    </lineage>
</organism>
<keyword evidence="4 7" id="KW-0479">Metal-binding</keyword>
<evidence type="ECO:0000256" key="6">
    <source>
        <dbReference type="ARBA" id="ARBA00022842"/>
    </source>
</evidence>
<dbReference type="SUPFAM" id="SSF56655">
    <property type="entry name" value="Carbohydrate phosphatase"/>
    <property type="match status" value="1"/>
</dbReference>